<proteinExistence type="predicted"/>
<gene>
    <name evidence="7" type="ORF">QR680_018451</name>
</gene>
<keyword evidence="8" id="KW-1185">Reference proteome</keyword>
<dbReference type="GO" id="GO:1990269">
    <property type="term" value="F:RNA polymerase II C-terminal domain phosphoserine binding"/>
    <property type="evidence" value="ECO:0007669"/>
    <property type="project" value="TreeGrafter"/>
</dbReference>
<evidence type="ECO:0000256" key="2">
    <source>
        <dbReference type="ARBA" id="ARBA00023015"/>
    </source>
</evidence>
<accession>A0AA39HK96</accession>
<protein>
    <recommendedName>
        <fullName evidence="6">Plus3 domain-containing protein</fullName>
    </recommendedName>
</protein>
<evidence type="ECO:0000313" key="7">
    <source>
        <dbReference type="EMBL" id="KAK0406239.1"/>
    </source>
</evidence>
<feature type="domain" description="Plus3" evidence="6">
    <location>
        <begin position="147"/>
        <end position="273"/>
    </location>
</feature>
<dbReference type="Gene3D" id="3.90.70.200">
    <property type="entry name" value="Plus-3 domain"/>
    <property type="match status" value="1"/>
</dbReference>
<dbReference type="GO" id="GO:0003677">
    <property type="term" value="F:DNA binding"/>
    <property type="evidence" value="ECO:0007669"/>
    <property type="project" value="InterPro"/>
</dbReference>
<feature type="compositionally biased region" description="Basic and acidic residues" evidence="5">
    <location>
        <begin position="327"/>
        <end position="339"/>
    </location>
</feature>
<dbReference type="GO" id="GO:0016593">
    <property type="term" value="C:Cdc73/Paf1 complex"/>
    <property type="evidence" value="ECO:0007669"/>
    <property type="project" value="TreeGrafter"/>
</dbReference>
<evidence type="ECO:0000256" key="4">
    <source>
        <dbReference type="ARBA" id="ARBA00023242"/>
    </source>
</evidence>
<evidence type="ECO:0000313" key="8">
    <source>
        <dbReference type="Proteomes" id="UP001175271"/>
    </source>
</evidence>
<dbReference type="Pfam" id="PF03126">
    <property type="entry name" value="Plus-3"/>
    <property type="match status" value="1"/>
</dbReference>
<keyword evidence="4" id="KW-0539">Nucleus</keyword>
<organism evidence="7 8">
    <name type="scientific">Steinernema hermaphroditum</name>
    <dbReference type="NCBI Taxonomy" id="289476"/>
    <lineage>
        <taxon>Eukaryota</taxon>
        <taxon>Metazoa</taxon>
        <taxon>Ecdysozoa</taxon>
        <taxon>Nematoda</taxon>
        <taxon>Chromadorea</taxon>
        <taxon>Rhabditida</taxon>
        <taxon>Tylenchina</taxon>
        <taxon>Panagrolaimomorpha</taxon>
        <taxon>Strongyloidoidea</taxon>
        <taxon>Steinernematidae</taxon>
        <taxon>Steinernema</taxon>
    </lineage>
</organism>
<feature type="compositionally biased region" description="Low complexity" evidence="5">
    <location>
        <begin position="115"/>
        <end position="144"/>
    </location>
</feature>
<dbReference type="AlphaFoldDB" id="A0AA39HK96"/>
<evidence type="ECO:0000256" key="5">
    <source>
        <dbReference type="SAM" id="MobiDB-lite"/>
    </source>
</evidence>
<dbReference type="SUPFAM" id="SSF159042">
    <property type="entry name" value="Plus3-like"/>
    <property type="match status" value="1"/>
</dbReference>
<dbReference type="PROSITE" id="PS51360">
    <property type="entry name" value="PLUS3"/>
    <property type="match status" value="1"/>
</dbReference>
<evidence type="ECO:0000256" key="3">
    <source>
        <dbReference type="ARBA" id="ARBA00023163"/>
    </source>
</evidence>
<keyword evidence="3" id="KW-0804">Transcription</keyword>
<keyword evidence="2" id="KW-0805">Transcription regulation</keyword>
<feature type="compositionally biased region" description="Acidic residues" evidence="5">
    <location>
        <begin position="388"/>
        <end position="397"/>
    </location>
</feature>
<feature type="region of interest" description="Disordered" evidence="5">
    <location>
        <begin position="324"/>
        <end position="343"/>
    </location>
</feature>
<dbReference type="PANTHER" id="PTHR13115">
    <property type="entry name" value="RNA POLYMERASE-ASSOCIATED PROTEIN RTF1 HOMOLOG"/>
    <property type="match status" value="1"/>
</dbReference>
<dbReference type="SMART" id="SM00719">
    <property type="entry name" value="Plus3"/>
    <property type="match status" value="1"/>
</dbReference>
<dbReference type="Proteomes" id="UP001175271">
    <property type="component" value="Unassembled WGS sequence"/>
</dbReference>
<evidence type="ECO:0000256" key="1">
    <source>
        <dbReference type="ARBA" id="ARBA00004123"/>
    </source>
</evidence>
<dbReference type="InterPro" id="IPR036128">
    <property type="entry name" value="Plus3-like_sf"/>
</dbReference>
<dbReference type="InterPro" id="IPR004343">
    <property type="entry name" value="Plus-3_dom"/>
</dbReference>
<reference evidence="7" key="1">
    <citation type="submission" date="2023-06" db="EMBL/GenBank/DDBJ databases">
        <title>Genomic analysis of the entomopathogenic nematode Steinernema hermaphroditum.</title>
        <authorList>
            <person name="Schwarz E.M."/>
            <person name="Heppert J.K."/>
            <person name="Baniya A."/>
            <person name="Schwartz H.T."/>
            <person name="Tan C.-H."/>
            <person name="Antoshechkin I."/>
            <person name="Sternberg P.W."/>
            <person name="Goodrich-Blair H."/>
            <person name="Dillman A.R."/>
        </authorList>
    </citation>
    <scope>NUCLEOTIDE SEQUENCE</scope>
    <source>
        <strain evidence="7">PS9179</strain>
        <tissue evidence="7">Whole animal</tissue>
    </source>
</reference>
<sequence>MSFSRVPLMYRSDMTIDDEDAHRLNSMSQFDRELELERRMQQQDMFQIHRNIYDKRRSLQCGRSQMDAEDDVVIVGDDDAEQQQHPNQDTVQANAKEDVVVVGDVFDDTEDGEISSSSSSSSGYCSQRSRTSSCSSAHSRPSSSDKLTSKEQLEMARVSRNDMADFCHAPFFYGHVLGCFVRIHCGRGVYEVKQIVDVIEDEKNKPYDLEKTRTNALLRLKSGEEEDNYAMSYVSNSPITEDEFTRWMQIMADKVPFMDEINQKAEYLKQLRTRQMTERDITHILERKAKFRDANIQHLMDEMKRAKKEGDIGALVKCRNELQALDAPKKPDTNAEKPKTAPTVRVPRRVAEISINAEPPVKKSNDEEEAQFIRKSGMTRYEKVKDEDSSDEDADEEWFYSPYYSSQQHVEETMERLLKESGYEPKQT</sequence>
<comment type="caution">
    <text evidence="7">The sequence shown here is derived from an EMBL/GenBank/DDBJ whole genome shotgun (WGS) entry which is preliminary data.</text>
</comment>
<feature type="region of interest" description="Disordered" evidence="5">
    <location>
        <begin position="358"/>
        <end position="397"/>
    </location>
</feature>
<name>A0AA39HK96_9BILA</name>
<dbReference type="EMBL" id="JAUCMV010000004">
    <property type="protein sequence ID" value="KAK0406239.1"/>
    <property type="molecule type" value="Genomic_DNA"/>
</dbReference>
<comment type="subcellular location">
    <subcellularLocation>
        <location evidence="1">Nucleus</location>
    </subcellularLocation>
</comment>
<dbReference type="PANTHER" id="PTHR13115:SF8">
    <property type="entry name" value="RNA POLYMERASE-ASSOCIATED PROTEIN RTF1 HOMOLOG"/>
    <property type="match status" value="1"/>
</dbReference>
<feature type="region of interest" description="Disordered" evidence="5">
    <location>
        <begin position="109"/>
        <end position="152"/>
    </location>
</feature>
<evidence type="ECO:0000259" key="6">
    <source>
        <dbReference type="PROSITE" id="PS51360"/>
    </source>
</evidence>